<reference evidence="4" key="1">
    <citation type="submission" date="2023-07" db="EMBL/GenBank/DDBJ databases">
        <title>Marinobacter sp. chi1 genome sequencing and assembly.</title>
        <authorList>
            <person name="Park S."/>
        </authorList>
    </citation>
    <scope>NUCLEOTIDE SEQUENCE</scope>
    <source>
        <strain evidence="4">Chi1</strain>
    </source>
</reference>
<accession>A0ABT8VWU5</accession>
<evidence type="ECO:0000256" key="1">
    <source>
        <dbReference type="SAM" id="MobiDB-lite"/>
    </source>
</evidence>
<dbReference type="RefSeq" id="WP_302908652.1">
    <property type="nucleotide sequence ID" value="NZ_JAUMIS010000001.1"/>
</dbReference>
<evidence type="ECO:0000313" key="4">
    <source>
        <dbReference type="EMBL" id="MDO3720454.1"/>
    </source>
</evidence>
<dbReference type="Pfam" id="PF23544">
    <property type="entry name" value="AtuA_ferredoxin"/>
    <property type="match status" value="1"/>
</dbReference>
<feature type="domain" description="Acyclic terpene utilisation N-terminal" evidence="2">
    <location>
        <begin position="12"/>
        <end position="455"/>
    </location>
</feature>
<dbReference type="PANTHER" id="PTHR47708:SF2">
    <property type="entry name" value="SI:CH73-132F6.5"/>
    <property type="match status" value="1"/>
</dbReference>
<evidence type="ECO:0000259" key="2">
    <source>
        <dbReference type="Pfam" id="PF07287"/>
    </source>
</evidence>
<protein>
    <submittedName>
        <fullName evidence="4">Acyclic terpene utilization AtuA family protein</fullName>
    </submittedName>
</protein>
<organism evidence="4 5">
    <name type="scientific">Marinobacter suaedae</name>
    <dbReference type="NCBI Taxonomy" id="3057675"/>
    <lineage>
        <taxon>Bacteria</taxon>
        <taxon>Pseudomonadati</taxon>
        <taxon>Pseudomonadota</taxon>
        <taxon>Gammaproteobacteria</taxon>
        <taxon>Pseudomonadales</taxon>
        <taxon>Marinobacteraceae</taxon>
        <taxon>Marinobacter</taxon>
    </lineage>
</organism>
<keyword evidence="5" id="KW-1185">Reference proteome</keyword>
<feature type="region of interest" description="Disordered" evidence="1">
    <location>
        <begin position="468"/>
        <end position="489"/>
    </location>
</feature>
<dbReference type="Pfam" id="PF07287">
    <property type="entry name" value="AtuA"/>
    <property type="match status" value="1"/>
</dbReference>
<gene>
    <name evidence="4" type="ORF">QVZ43_01900</name>
</gene>
<evidence type="ECO:0000313" key="5">
    <source>
        <dbReference type="Proteomes" id="UP001168640"/>
    </source>
</evidence>
<comment type="caution">
    <text evidence="4">The sequence shown here is derived from an EMBL/GenBank/DDBJ whole genome shotgun (WGS) entry which is preliminary data.</text>
</comment>
<dbReference type="InterPro" id="IPR010839">
    <property type="entry name" value="AtuA_N"/>
</dbReference>
<proteinExistence type="predicted"/>
<dbReference type="InterPro" id="IPR056362">
    <property type="entry name" value="AtuA-like_ferredoxin_dom"/>
</dbReference>
<evidence type="ECO:0000259" key="3">
    <source>
        <dbReference type="Pfam" id="PF23544"/>
    </source>
</evidence>
<feature type="domain" description="AtuA-like ferredoxin-fold" evidence="3">
    <location>
        <begin position="493"/>
        <end position="594"/>
    </location>
</feature>
<dbReference type="EMBL" id="JAUMIS010000001">
    <property type="protein sequence ID" value="MDO3720454.1"/>
    <property type="molecule type" value="Genomic_DNA"/>
</dbReference>
<name>A0ABT8VWU5_9GAMM</name>
<sequence>MTDNSSSDRKPVRIGCSAAFWGDTETAARQLVQQGNIDFLVADYLAEITMSIMAGQKMKDPTQGYARDFVQTVMGPLLGDIKEKGIRVLANAGGVNPTACRDALQALCDEAGVDLKIALVLGDDLLMQKKKLAEAGITEMSTGQPMPPMMVSLNAYLGAPGLVAALDQGADIVITGRVADSALVLAPLVHKFGWAWDDYDKLAQGSLAGHLLECGAQATGGNFTDWQDVAEGYDNMGFPIAEVSASGEFIITKPDGTGGQVSRGTVGEQLVYEIGDPRAYLLPDVTCDFTRVELIESGPDQVTVQGARGLPPTDSYKVSGTWPDGFKCTVTFLLAGLDAKTKAQSVAEAILSKTSRMFSERGLPDYSETSIELLGTEVTYGPHGKAGGCREVVVKISTAHPKKEALILFSREIAQAATGMAPGITGIVGGRPTVWPKIRLFSCLVPKTGVKVRVDMAGESAEVAVANDGGLNTSDLSPEPAPPKVSAEPDTTVPLIDLAWARSGDKGDHSNIGVLARHPDFVPYLATALTEDAVKDWMAHTLNPETGKVTRWALPGIHGFNFLLEHSLGGGGVASLRIDPQGKAFAQQLLEFPVPINRAILEQGRDS</sequence>
<dbReference type="PANTHER" id="PTHR47708">
    <property type="match status" value="1"/>
</dbReference>
<dbReference type="Proteomes" id="UP001168640">
    <property type="component" value="Unassembled WGS sequence"/>
</dbReference>